<dbReference type="AlphaFoldDB" id="A0AAW5QYN0"/>
<keyword evidence="2" id="KW-0560">Oxidoreductase</keyword>
<dbReference type="Pfam" id="PF00171">
    <property type="entry name" value="Aldedh"/>
    <property type="match status" value="1"/>
</dbReference>
<dbReference type="FunFam" id="3.40.605.10:FF:000007">
    <property type="entry name" value="NAD/NADP-dependent betaine aldehyde dehydrogenase"/>
    <property type="match status" value="1"/>
</dbReference>
<evidence type="ECO:0000313" key="5">
    <source>
        <dbReference type="Proteomes" id="UP001320898"/>
    </source>
</evidence>
<dbReference type="PANTHER" id="PTHR43353:SF5">
    <property type="entry name" value="SUCCINATE-SEMIALDEHYDE DEHYDROGENASE, MITOCHONDRIAL"/>
    <property type="match status" value="1"/>
</dbReference>
<dbReference type="FunFam" id="3.40.309.10:FF:000009">
    <property type="entry name" value="Aldehyde dehydrogenase A"/>
    <property type="match status" value="1"/>
</dbReference>
<dbReference type="PANTHER" id="PTHR43353">
    <property type="entry name" value="SUCCINATE-SEMIALDEHYDE DEHYDROGENASE, MITOCHONDRIAL"/>
    <property type="match status" value="1"/>
</dbReference>
<sequence length="482" mass="51352">MNSMYPTLKLYIDGVWRDGSEGASEPVYNPATGEVIATLPHASRADLDDALASSRAAFAKWKKVSAHERSTYLKKVAALLRERSEQISQVLTLEQGKPLPEARVEMVYTADVFEWYAEEARRTYGHIIPARNTTHRQMVLKEPIGPALGLSPWNFPGIVPARKIGAALAAGCVSIIKAAEETPGTCVEIVRACHDAGIPAGVVNMVFGVPAEISSYLIASDVIRQVSFTGSIPVGKHLARLASDNLIRCTLELGGHAPVIVLKDADVRKAARVAATGKFYRNAGQVCVSPTRFLVEAPVYDAFVEEMTTIANSVKVGDGAVEGTEMGPLANPRRLDVMEELVADARARGAKITAGGNRVGNQGNFWAPTVIADVTTECQIMNDEPFGPLAPIMPVDSLDAALAEANRLPVGLASYVFTNAMDTARQAAEEIEAGVVTINHVIASMAETPFGGVKQSGDGREGGAEGLEEFLVTKYVSEGPAV</sequence>
<dbReference type="InterPro" id="IPR016161">
    <property type="entry name" value="Ald_DH/histidinol_DH"/>
</dbReference>
<dbReference type="GO" id="GO:0016620">
    <property type="term" value="F:oxidoreductase activity, acting on the aldehyde or oxo group of donors, NAD or NADP as acceptor"/>
    <property type="evidence" value="ECO:0007669"/>
    <property type="project" value="InterPro"/>
</dbReference>
<dbReference type="InterPro" id="IPR016163">
    <property type="entry name" value="Ald_DH_C"/>
</dbReference>
<keyword evidence="5" id="KW-1185">Reference proteome</keyword>
<protein>
    <submittedName>
        <fullName evidence="4">NAD-dependent succinate-semialdehyde dehydrogenase</fullName>
    </submittedName>
</protein>
<comment type="similarity">
    <text evidence="1">Belongs to the aldehyde dehydrogenase family.</text>
</comment>
<dbReference type="SUPFAM" id="SSF53720">
    <property type="entry name" value="ALDH-like"/>
    <property type="match status" value="1"/>
</dbReference>
<dbReference type="EMBL" id="JALIDZ010000002">
    <property type="protein sequence ID" value="MCT8971375.1"/>
    <property type="molecule type" value="Genomic_DNA"/>
</dbReference>
<dbReference type="InterPro" id="IPR050740">
    <property type="entry name" value="Aldehyde_DH_Superfamily"/>
</dbReference>
<dbReference type="InterPro" id="IPR016162">
    <property type="entry name" value="Ald_DH_N"/>
</dbReference>
<dbReference type="CDD" id="cd07103">
    <property type="entry name" value="ALDH_F5_SSADH_GabD"/>
    <property type="match status" value="1"/>
</dbReference>
<evidence type="ECO:0000256" key="1">
    <source>
        <dbReference type="ARBA" id="ARBA00009986"/>
    </source>
</evidence>
<dbReference type="Gene3D" id="3.40.309.10">
    <property type="entry name" value="Aldehyde Dehydrogenase, Chain A, domain 2"/>
    <property type="match status" value="1"/>
</dbReference>
<proteinExistence type="inferred from homology"/>
<evidence type="ECO:0000313" key="4">
    <source>
        <dbReference type="EMBL" id="MCT8971375.1"/>
    </source>
</evidence>
<gene>
    <name evidence="4" type="ORF">MUB46_05820</name>
</gene>
<dbReference type="InterPro" id="IPR015590">
    <property type="entry name" value="Aldehyde_DH_dom"/>
</dbReference>
<evidence type="ECO:0000256" key="2">
    <source>
        <dbReference type="ARBA" id="ARBA00023002"/>
    </source>
</evidence>
<dbReference type="Gene3D" id="3.40.605.10">
    <property type="entry name" value="Aldehyde Dehydrogenase, Chain A, domain 1"/>
    <property type="match status" value="1"/>
</dbReference>
<organism evidence="4 5">
    <name type="scientific">Microbaculum marinisediminis</name>
    <dbReference type="NCBI Taxonomy" id="2931392"/>
    <lineage>
        <taxon>Bacteria</taxon>
        <taxon>Pseudomonadati</taxon>
        <taxon>Pseudomonadota</taxon>
        <taxon>Alphaproteobacteria</taxon>
        <taxon>Hyphomicrobiales</taxon>
        <taxon>Tepidamorphaceae</taxon>
        <taxon>Microbaculum</taxon>
    </lineage>
</organism>
<evidence type="ECO:0000259" key="3">
    <source>
        <dbReference type="Pfam" id="PF00171"/>
    </source>
</evidence>
<dbReference type="Proteomes" id="UP001320898">
    <property type="component" value="Unassembled WGS sequence"/>
</dbReference>
<name>A0AAW5QYN0_9HYPH</name>
<comment type="caution">
    <text evidence="4">The sequence shown here is derived from an EMBL/GenBank/DDBJ whole genome shotgun (WGS) entry which is preliminary data.</text>
</comment>
<reference evidence="4 5" key="1">
    <citation type="submission" date="2022-04" db="EMBL/GenBank/DDBJ databases">
        <authorList>
            <person name="Ye Y.-Q."/>
            <person name="Du Z.-J."/>
        </authorList>
    </citation>
    <scope>NUCLEOTIDE SEQUENCE [LARGE SCALE GENOMIC DNA]</scope>
    <source>
        <strain evidence="4 5">A6E488</strain>
    </source>
</reference>
<accession>A0AAW5QYN0</accession>
<feature type="domain" description="Aldehyde dehydrogenase" evidence="3">
    <location>
        <begin position="16"/>
        <end position="476"/>
    </location>
</feature>